<comment type="caution">
    <text evidence="1">The sequence shown here is derived from an EMBL/GenBank/DDBJ whole genome shotgun (WGS) entry which is preliminary data.</text>
</comment>
<dbReference type="eggNOG" id="ENOG502ZPPZ">
    <property type="taxonomic scope" value="Bacteria"/>
</dbReference>
<dbReference type="STRING" id="1223523.H340_01719"/>
<dbReference type="RefSeq" id="WP_004938343.1">
    <property type="nucleotide sequence ID" value="NZ_AORZ01000002.1"/>
</dbReference>
<proteinExistence type="predicted"/>
<name>M3ABF9_STRM1</name>
<gene>
    <name evidence="1" type="ORF">H340_01719</name>
</gene>
<dbReference type="AlphaFoldDB" id="M3ABF9"/>
<dbReference type="PATRIC" id="fig|1223523.3.peg.348"/>
<protein>
    <submittedName>
        <fullName evidence="1">Uncharacterized protein</fullName>
    </submittedName>
</protein>
<organism evidence="1 2">
    <name type="scientific">Streptomyces mobaraensis (strain ATCC 29032 / DSM 40847 / JCM 4168 / NBRC 13819 / NCIMB 11159 / IPCR 16-22)</name>
    <dbReference type="NCBI Taxonomy" id="1223523"/>
    <lineage>
        <taxon>Bacteria</taxon>
        <taxon>Bacillati</taxon>
        <taxon>Actinomycetota</taxon>
        <taxon>Actinomycetes</taxon>
        <taxon>Kitasatosporales</taxon>
        <taxon>Streptomycetaceae</taxon>
        <taxon>Streptomyces</taxon>
    </lineage>
</organism>
<dbReference type="Proteomes" id="UP000011740">
    <property type="component" value="Unassembled WGS sequence"/>
</dbReference>
<dbReference type="EMBL" id="AORZ01000002">
    <property type="protein sequence ID" value="EMF02524.1"/>
    <property type="molecule type" value="Genomic_DNA"/>
</dbReference>
<accession>M3ABF9</accession>
<reference evidence="1 2" key="1">
    <citation type="journal article" date="2013" name="Genome Announc.">
        <title>Whole-Genome Shotgun Assembly and Analysis of the Genome of Streptomyces mobaraensis DSM 40847, a Strain for Industrial Production of Microbial Transglutaminase.</title>
        <authorList>
            <person name="Yang H."/>
            <person name="He T."/>
            <person name="Wu W."/>
            <person name="Zhu W."/>
            <person name="Lu B."/>
            <person name="Sun W."/>
        </authorList>
    </citation>
    <scope>NUCLEOTIDE SEQUENCE [LARGE SCALE GENOMIC DNA]</scope>
    <source>
        <strain evidence="1 2">DSM 40847</strain>
    </source>
</reference>
<evidence type="ECO:0000313" key="1">
    <source>
        <dbReference type="EMBL" id="EMF02524.1"/>
    </source>
</evidence>
<sequence>MRTGLLRAIGATTAVYGLAVTRRPRLLGAPSGLPDTPAVRVSLAPLAWRDAACGLAMLLAPEGAALRTATLLRIAADFGDAVLLGRSLPGPARRAGAVAVSVGWGALSCAALWGGAAGAGRTGRRVLASAAPPAG</sequence>
<evidence type="ECO:0000313" key="2">
    <source>
        <dbReference type="Proteomes" id="UP000011740"/>
    </source>
</evidence>